<name>M2ZWK1_PSEFD</name>
<sequence>MCSTQRETSCYFWKHMGERLRMSAVGLGGAIDVYCIPRPEVDRRHWQSEQVRMSQEMGSLHVLSPSATRDVAKLKPVAEEAGETPRLLAYTLIQRQDYTQSDHSIRCRLGAINGRGPHRHMPKCPDAEERKENQ</sequence>
<dbReference type="VEuPathDB" id="FungiDB:MYCFIDRAFT_174823"/>
<dbReference type="Proteomes" id="UP000016932">
    <property type="component" value="Unassembled WGS sequence"/>
</dbReference>
<dbReference type="EMBL" id="KB446558">
    <property type="protein sequence ID" value="EME83374.1"/>
    <property type="molecule type" value="Genomic_DNA"/>
</dbReference>
<evidence type="ECO:0000256" key="1">
    <source>
        <dbReference type="SAM" id="MobiDB-lite"/>
    </source>
</evidence>
<evidence type="ECO:0000313" key="2">
    <source>
        <dbReference type="EMBL" id="EME83374.1"/>
    </source>
</evidence>
<proteinExistence type="predicted"/>
<dbReference type="KEGG" id="pfj:MYCFIDRAFT_174823"/>
<reference evidence="2 3" key="1">
    <citation type="journal article" date="2012" name="PLoS Pathog.">
        <title>Diverse lifestyles and strategies of plant pathogenesis encoded in the genomes of eighteen Dothideomycetes fungi.</title>
        <authorList>
            <person name="Ohm R.A."/>
            <person name="Feau N."/>
            <person name="Henrissat B."/>
            <person name="Schoch C.L."/>
            <person name="Horwitz B.A."/>
            <person name="Barry K.W."/>
            <person name="Condon B.J."/>
            <person name="Copeland A.C."/>
            <person name="Dhillon B."/>
            <person name="Glaser F."/>
            <person name="Hesse C.N."/>
            <person name="Kosti I."/>
            <person name="LaButti K."/>
            <person name="Lindquist E.A."/>
            <person name="Lucas S."/>
            <person name="Salamov A.A."/>
            <person name="Bradshaw R.E."/>
            <person name="Ciuffetti L."/>
            <person name="Hamelin R.C."/>
            <person name="Kema G.H.J."/>
            <person name="Lawrence C."/>
            <person name="Scott J.A."/>
            <person name="Spatafora J.W."/>
            <person name="Turgeon B.G."/>
            <person name="de Wit P.J.G.M."/>
            <person name="Zhong S."/>
            <person name="Goodwin S.B."/>
            <person name="Grigoriev I.V."/>
        </authorList>
    </citation>
    <scope>NUCLEOTIDE SEQUENCE [LARGE SCALE GENOMIC DNA]</scope>
    <source>
        <strain evidence="2 3">CIRAD86</strain>
    </source>
</reference>
<dbReference type="AlphaFoldDB" id="M2ZWK1"/>
<protein>
    <submittedName>
        <fullName evidence="2">Uncharacterized protein</fullName>
    </submittedName>
</protein>
<organism evidence="2 3">
    <name type="scientific">Pseudocercospora fijiensis (strain CIRAD86)</name>
    <name type="common">Black leaf streak disease fungus</name>
    <name type="synonym">Mycosphaerella fijiensis</name>
    <dbReference type="NCBI Taxonomy" id="383855"/>
    <lineage>
        <taxon>Eukaryota</taxon>
        <taxon>Fungi</taxon>
        <taxon>Dikarya</taxon>
        <taxon>Ascomycota</taxon>
        <taxon>Pezizomycotina</taxon>
        <taxon>Dothideomycetes</taxon>
        <taxon>Dothideomycetidae</taxon>
        <taxon>Mycosphaerellales</taxon>
        <taxon>Mycosphaerellaceae</taxon>
        <taxon>Pseudocercospora</taxon>
    </lineage>
</organism>
<dbReference type="HOGENOM" id="CLU_1897123_0_0_1"/>
<feature type="region of interest" description="Disordered" evidence="1">
    <location>
        <begin position="111"/>
        <end position="134"/>
    </location>
</feature>
<keyword evidence="3" id="KW-1185">Reference proteome</keyword>
<dbReference type="RefSeq" id="XP_007926614.1">
    <property type="nucleotide sequence ID" value="XM_007928423.1"/>
</dbReference>
<feature type="compositionally biased region" description="Basic and acidic residues" evidence="1">
    <location>
        <begin position="123"/>
        <end position="134"/>
    </location>
</feature>
<evidence type="ECO:0000313" key="3">
    <source>
        <dbReference type="Proteomes" id="UP000016932"/>
    </source>
</evidence>
<dbReference type="GeneID" id="19333256"/>
<gene>
    <name evidence="2" type="ORF">MYCFIDRAFT_174823</name>
</gene>
<accession>M2ZWK1</accession>